<dbReference type="OrthoDB" id="332863at2759"/>
<name>A0A8E2JC71_9PEZI</name>
<dbReference type="InterPro" id="IPR036866">
    <property type="entry name" value="RibonucZ/Hydroxyglut_hydro"/>
</dbReference>
<proteinExistence type="predicted"/>
<dbReference type="Gene3D" id="3.60.15.10">
    <property type="entry name" value="Ribonuclease Z/Hydroxyacylglutathione hydrolase-like"/>
    <property type="match status" value="1"/>
</dbReference>
<dbReference type="EMBL" id="KV745143">
    <property type="protein sequence ID" value="OCK77240.1"/>
    <property type="molecule type" value="Genomic_DNA"/>
</dbReference>
<evidence type="ECO:0000256" key="1">
    <source>
        <dbReference type="SAM" id="MobiDB-lite"/>
    </source>
</evidence>
<organism evidence="2 3">
    <name type="scientific">Lepidopterella palustris CBS 459.81</name>
    <dbReference type="NCBI Taxonomy" id="1314670"/>
    <lineage>
        <taxon>Eukaryota</taxon>
        <taxon>Fungi</taxon>
        <taxon>Dikarya</taxon>
        <taxon>Ascomycota</taxon>
        <taxon>Pezizomycotina</taxon>
        <taxon>Dothideomycetes</taxon>
        <taxon>Pleosporomycetidae</taxon>
        <taxon>Mytilinidiales</taxon>
        <taxon>Argynnaceae</taxon>
        <taxon>Lepidopterella</taxon>
    </lineage>
</organism>
<dbReference type="Proteomes" id="UP000250266">
    <property type="component" value="Unassembled WGS sequence"/>
</dbReference>
<sequence>MVEIGTGMIEASKKPAIKVTCMPGKHVPPEPLSIAIDILKAVSFFISRPRIYISGNALKADEPKISQRYKGQIIDLILIYLGSTTIPSPLVPLWIITMDAKQESELLQLIETDPYSADSAINDYNVFLSPLSDFKKAAEEAGLSPEVVNSDRKDQHKFKAK</sequence>
<gene>
    <name evidence="2" type="ORF">K432DRAFT_418753</name>
</gene>
<feature type="region of interest" description="Disordered" evidence="1">
    <location>
        <begin position="141"/>
        <end position="161"/>
    </location>
</feature>
<accession>A0A8E2JC71</accession>
<evidence type="ECO:0000313" key="2">
    <source>
        <dbReference type="EMBL" id="OCK77240.1"/>
    </source>
</evidence>
<reference evidence="2 3" key="1">
    <citation type="journal article" date="2016" name="Nat. Commun.">
        <title>Ectomycorrhizal ecology is imprinted in the genome of the dominant symbiotic fungus Cenococcum geophilum.</title>
        <authorList>
            <consortium name="DOE Joint Genome Institute"/>
            <person name="Peter M."/>
            <person name="Kohler A."/>
            <person name="Ohm R.A."/>
            <person name="Kuo A."/>
            <person name="Krutzmann J."/>
            <person name="Morin E."/>
            <person name="Arend M."/>
            <person name="Barry K.W."/>
            <person name="Binder M."/>
            <person name="Choi C."/>
            <person name="Clum A."/>
            <person name="Copeland A."/>
            <person name="Grisel N."/>
            <person name="Haridas S."/>
            <person name="Kipfer T."/>
            <person name="LaButti K."/>
            <person name="Lindquist E."/>
            <person name="Lipzen A."/>
            <person name="Maire R."/>
            <person name="Meier B."/>
            <person name="Mihaltcheva S."/>
            <person name="Molinier V."/>
            <person name="Murat C."/>
            <person name="Poggeler S."/>
            <person name="Quandt C.A."/>
            <person name="Sperisen C."/>
            <person name="Tritt A."/>
            <person name="Tisserant E."/>
            <person name="Crous P.W."/>
            <person name="Henrissat B."/>
            <person name="Nehls U."/>
            <person name="Egli S."/>
            <person name="Spatafora J.W."/>
            <person name="Grigoriev I.V."/>
            <person name="Martin F.M."/>
        </authorList>
    </citation>
    <scope>NUCLEOTIDE SEQUENCE [LARGE SCALE GENOMIC DNA]</scope>
    <source>
        <strain evidence="2 3">CBS 459.81</strain>
    </source>
</reference>
<evidence type="ECO:0000313" key="3">
    <source>
        <dbReference type="Proteomes" id="UP000250266"/>
    </source>
</evidence>
<protein>
    <submittedName>
        <fullName evidence="2">Uncharacterized protein</fullName>
    </submittedName>
</protein>
<dbReference type="AlphaFoldDB" id="A0A8E2JC71"/>
<keyword evidence="3" id="KW-1185">Reference proteome</keyword>